<dbReference type="PROSITE" id="PS50011">
    <property type="entry name" value="PROTEIN_KINASE_DOM"/>
    <property type="match status" value="1"/>
</dbReference>
<dbReference type="InterPro" id="IPR020635">
    <property type="entry name" value="Tyr_kinase_cat_dom"/>
</dbReference>
<dbReference type="Pfam" id="PF00069">
    <property type="entry name" value="Pkinase"/>
    <property type="match status" value="1"/>
</dbReference>
<dbReference type="InterPro" id="IPR011009">
    <property type="entry name" value="Kinase-like_dom_sf"/>
</dbReference>
<keyword evidence="10" id="KW-1185">Reference proteome</keyword>
<dbReference type="Gene3D" id="3.90.810.10">
    <property type="entry name" value="CRIB domain"/>
    <property type="match status" value="2"/>
</dbReference>
<keyword evidence="2" id="KW-0547">Nucleotide-binding</keyword>
<feature type="domain" description="CRIB" evidence="8">
    <location>
        <begin position="169"/>
        <end position="182"/>
    </location>
</feature>
<comment type="catalytic activity">
    <reaction evidence="5">
        <text>L-seryl-[protein] + ATP = O-phospho-L-seryl-[protein] + ADP + H(+)</text>
        <dbReference type="Rhea" id="RHEA:17989"/>
        <dbReference type="Rhea" id="RHEA-COMP:9863"/>
        <dbReference type="Rhea" id="RHEA-COMP:11604"/>
        <dbReference type="ChEBI" id="CHEBI:15378"/>
        <dbReference type="ChEBI" id="CHEBI:29999"/>
        <dbReference type="ChEBI" id="CHEBI:30616"/>
        <dbReference type="ChEBI" id="CHEBI:83421"/>
        <dbReference type="ChEBI" id="CHEBI:456216"/>
        <dbReference type="EC" id="2.7.11.1"/>
    </reaction>
</comment>
<proteinExistence type="inferred from homology"/>
<evidence type="ECO:0000259" key="7">
    <source>
        <dbReference type="PROSITE" id="PS50011"/>
    </source>
</evidence>
<feature type="compositionally biased region" description="Low complexity" evidence="6">
    <location>
        <begin position="58"/>
        <end position="69"/>
    </location>
</feature>
<comment type="caution">
    <text evidence="9">The sequence shown here is derived from an EMBL/GenBank/DDBJ whole genome shotgun (WGS) entry which is preliminary data.</text>
</comment>
<feature type="region of interest" description="Disordered" evidence="6">
    <location>
        <begin position="149"/>
        <end position="169"/>
    </location>
</feature>
<dbReference type="EMBL" id="JBCLYO010000001">
    <property type="protein sequence ID" value="KAL0096369.1"/>
    <property type="molecule type" value="Genomic_DNA"/>
</dbReference>
<dbReference type="Pfam" id="PF00786">
    <property type="entry name" value="PBD"/>
    <property type="match status" value="2"/>
</dbReference>
<feature type="domain" description="CRIB" evidence="8">
    <location>
        <begin position="82"/>
        <end position="95"/>
    </location>
</feature>
<dbReference type="Gene3D" id="1.10.510.10">
    <property type="entry name" value="Transferase(Phosphotransferase) domain 1"/>
    <property type="match status" value="1"/>
</dbReference>
<protein>
    <submittedName>
        <fullName evidence="9">Kinase-like domain-containing protein</fullName>
    </submittedName>
</protein>
<reference evidence="9 10" key="1">
    <citation type="submission" date="2024-04" db="EMBL/GenBank/DDBJ databases">
        <title>Symmetric and asymmetric DNA N6-adenine methylation regulates different biological responses in Mucorales.</title>
        <authorList>
            <consortium name="Lawrence Berkeley National Laboratory"/>
            <person name="Lax C."/>
            <person name="Mondo S.J."/>
            <person name="Osorio-Concepcion M."/>
            <person name="Muszewska A."/>
            <person name="Corrochano-Luque M."/>
            <person name="Gutierrez G."/>
            <person name="Riley R."/>
            <person name="Lipzen A."/>
            <person name="Guo J."/>
            <person name="Hundley H."/>
            <person name="Amirebrahimi M."/>
            <person name="Ng V."/>
            <person name="Lorenzo-Gutierrez D."/>
            <person name="Binder U."/>
            <person name="Yang J."/>
            <person name="Song Y."/>
            <person name="Canovas D."/>
            <person name="Navarro E."/>
            <person name="Freitag M."/>
            <person name="Gabaldon T."/>
            <person name="Grigoriev I.V."/>
            <person name="Corrochano L.M."/>
            <person name="Nicolas F.E."/>
            <person name="Garre V."/>
        </authorList>
    </citation>
    <scope>NUCLEOTIDE SEQUENCE [LARGE SCALE GENOMIC DNA]</scope>
    <source>
        <strain evidence="9 10">L51</strain>
    </source>
</reference>
<dbReference type="InterPro" id="IPR051931">
    <property type="entry name" value="PAK3-like"/>
</dbReference>
<evidence type="ECO:0000256" key="2">
    <source>
        <dbReference type="ARBA" id="ARBA00022741"/>
    </source>
</evidence>
<evidence type="ECO:0000313" key="9">
    <source>
        <dbReference type="EMBL" id="KAL0096369.1"/>
    </source>
</evidence>
<dbReference type="PROSITE" id="PS50108">
    <property type="entry name" value="CRIB"/>
    <property type="match status" value="2"/>
</dbReference>
<dbReference type="Gene3D" id="3.30.200.20">
    <property type="entry name" value="Phosphorylase Kinase, domain 1"/>
    <property type="match status" value="1"/>
</dbReference>
<keyword evidence="3" id="KW-0067">ATP-binding</keyword>
<dbReference type="Proteomes" id="UP001448207">
    <property type="component" value="Unassembled WGS sequence"/>
</dbReference>
<evidence type="ECO:0000256" key="1">
    <source>
        <dbReference type="ARBA" id="ARBA00008874"/>
    </source>
</evidence>
<dbReference type="SMART" id="SM00219">
    <property type="entry name" value="TyrKc"/>
    <property type="match status" value="1"/>
</dbReference>
<feature type="region of interest" description="Disordered" evidence="6">
    <location>
        <begin position="1"/>
        <end position="75"/>
    </location>
</feature>
<evidence type="ECO:0000259" key="8">
    <source>
        <dbReference type="PROSITE" id="PS50108"/>
    </source>
</evidence>
<evidence type="ECO:0000313" key="10">
    <source>
        <dbReference type="Proteomes" id="UP001448207"/>
    </source>
</evidence>
<evidence type="ECO:0000256" key="4">
    <source>
        <dbReference type="ARBA" id="ARBA00047899"/>
    </source>
</evidence>
<dbReference type="SUPFAM" id="SSF56112">
    <property type="entry name" value="Protein kinase-like (PK-like)"/>
    <property type="match status" value="1"/>
</dbReference>
<gene>
    <name evidence="9" type="ORF">J3Q64DRAFT_1707335</name>
</gene>
<feature type="domain" description="Protein kinase" evidence="7">
    <location>
        <begin position="335"/>
        <end position="590"/>
    </location>
</feature>
<organism evidence="9 10">
    <name type="scientific">Phycomyces blakesleeanus</name>
    <dbReference type="NCBI Taxonomy" id="4837"/>
    <lineage>
        <taxon>Eukaryota</taxon>
        <taxon>Fungi</taxon>
        <taxon>Fungi incertae sedis</taxon>
        <taxon>Mucoromycota</taxon>
        <taxon>Mucoromycotina</taxon>
        <taxon>Mucoromycetes</taxon>
        <taxon>Mucorales</taxon>
        <taxon>Phycomycetaceae</taxon>
        <taxon>Phycomyces</taxon>
    </lineage>
</organism>
<comment type="similarity">
    <text evidence="1">Belongs to the protein kinase superfamily. STE Ser/Thr protein kinase family. STE20 subfamily.</text>
</comment>
<feature type="region of interest" description="Disordered" evidence="6">
    <location>
        <begin position="231"/>
        <end position="256"/>
    </location>
</feature>
<dbReference type="PANTHER" id="PTHR45832">
    <property type="entry name" value="SERINE/THREONINE-PROTEIN KINASE SAMKA-RELATED-RELATED"/>
    <property type="match status" value="1"/>
</dbReference>
<accession>A0ABR3BBZ1</accession>
<feature type="compositionally biased region" description="Polar residues" evidence="6">
    <location>
        <begin position="1"/>
        <end position="17"/>
    </location>
</feature>
<comment type="catalytic activity">
    <reaction evidence="4">
        <text>L-threonyl-[protein] + ATP = O-phospho-L-threonyl-[protein] + ADP + H(+)</text>
        <dbReference type="Rhea" id="RHEA:46608"/>
        <dbReference type="Rhea" id="RHEA-COMP:11060"/>
        <dbReference type="Rhea" id="RHEA-COMP:11605"/>
        <dbReference type="ChEBI" id="CHEBI:15378"/>
        <dbReference type="ChEBI" id="CHEBI:30013"/>
        <dbReference type="ChEBI" id="CHEBI:30616"/>
        <dbReference type="ChEBI" id="CHEBI:61977"/>
        <dbReference type="ChEBI" id="CHEBI:456216"/>
        <dbReference type="EC" id="2.7.11.1"/>
    </reaction>
</comment>
<dbReference type="InterPro" id="IPR000095">
    <property type="entry name" value="CRIB_dom"/>
</dbReference>
<dbReference type="CDD" id="cd06614">
    <property type="entry name" value="STKc_PAK"/>
    <property type="match status" value="1"/>
</dbReference>
<evidence type="ECO:0000256" key="3">
    <source>
        <dbReference type="ARBA" id="ARBA00022840"/>
    </source>
</evidence>
<dbReference type="InterPro" id="IPR036936">
    <property type="entry name" value="CRIB_dom_sf"/>
</dbReference>
<dbReference type="InterPro" id="IPR000719">
    <property type="entry name" value="Prot_kinase_dom"/>
</dbReference>
<dbReference type="SMART" id="SM00285">
    <property type="entry name" value="PBD"/>
    <property type="match status" value="2"/>
</dbReference>
<evidence type="ECO:0000256" key="5">
    <source>
        <dbReference type="ARBA" id="ARBA00048679"/>
    </source>
</evidence>
<dbReference type="PANTHER" id="PTHR45832:SF22">
    <property type="entry name" value="SERINE_THREONINE-PROTEIN KINASE SAMKA-RELATED"/>
    <property type="match status" value="1"/>
</dbReference>
<evidence type="ECO:0000256" key="6">
    <source>
        <dbReference type="SAM" id="MobiDB-lite"/>
    </source>
</evidence>
<name>A0ABR3BBZ1_PHYBL</name>
<sequence>MGNTIATPTPSHPTSKNHPPDSRPPTAGLPSSGRSLRKIESSSTLSSLGRFYQHPNPSNTSMSSKVSKTSSRRQHVEKVLDIGKPTQFEHGIHVEYNKYNGKYMGLPDVWQSNLPSDDVLNTNYINPNLVPSPASTRSKSVRRLLSSSKVVMSSQEEKTQTLRKSPSVIGKPYNVQHNVHVQVDKYGFRGLPPEWQRILQVSGVPEEVVKANPKTVERLMHLRMPDSLQQDVTNKTRPLKSPHSASLIPNGPDTTQHPTNELPIGFAPPSRARNSKLTHLSTIKTNEPPPRIDSNVSEEQENEILAEANSENTHLALDSGFIDDLVDTADPNTLYTDFVLIAEGESGPMYSAKHITTSRVVAIKKIPRTAVEKLSKIRNELTTMKMSRHPNVVEYITSYMTEEEIWVVMECMDVSLADILSVHIEEGPHMKEDQIGRVARDILRALSRIHRLQRIHRDIRSDNVLLNMRGEVKLADFSHCAQLTKKHPKRNSVVGTPYWMAPEVIKGVEYDSKADIWSLGVLLLEMAQGDPPYVEYPPLRALFLIASNGLPPLREPDLWSDSFKDFLSKCTTDDPAVRPDAATLLKHPFLHSVGITHRMVELIEETRRFEILQQEDAETVTEELAIGSP</sequence>